<dbReference type="Proteomes" id="UP000709959">
    <property type="component" value="Unassembled WGS sequence"/>
</dbReference>
<reference evidence="2 3" key="1">
    <citation type="submission" date="2020-10" db="EMBL/GenBank/DDBJ databases">
        <title>Connecting structure to function with the recovery of over 1000 high-quality activated sludge metagenome-assembled genomes encoding full-length rRNA genes using long-read sequencing.</title>
        <authorList>
            <person name="Singleton C.M."/>
            <person name="Petriglieri F."/>
            <person name="Kristensen J.M."/>
            <person name="Kirkegaard R.H."/>
            <person name="Michaelsen T.Y."/>
            <person name="Andersen M.H."/>
            <person name="Karst S.M."/>
            <person name="Dueholm M.S."/>
            <person name="Nielsen P.H."/>
            <person name="Albertsen M."/>
        </authorList>
    </citation>
    <scope>NUCLEOTIDE SEQUENCE [LARGE SCALE GENOMIC DNA]</scope>
    <source>
        <strain evidence="2">OdNE_18-Q3-R46-58_MAXAC.008</strain>
    </source>
</reference>
<name>A0A936F3Q4_9BACT</name>
<comment type="caution">
    <text evidence="2">The sequence shown here is derived from an EMBL/GenBank/DDBJ whole genome shotgun (WGS) entry which is preliminary data.</text>
</comment>
<evidence type="ECO:0000313" key="2">
    <source>
        <dbReference type="EMBL" id="MBK8573240.1"/>
    </source>
</evidence>
<accession>A0A936F3Q4</accession>
<proteinExistence type="predicted"/>
<dbReference type="Pfam" id="PF00144">
    <property type="entry name" value="Beta-lactamase"/>
    <property type="match status" value="1"/>
</dbReference>
<dbReference type="InterPro" id="IPR001466">
    <property type="entry name" value="Beta-lactam-related"/>
</dbReference>
<dbReference type="AlphaFoldDB" id="A0A936F3Q4"/>
<evidence type="ECO:0000259" key="1">
    <source>
        <dbReference type="Pfam" id="PF00144"/>
    </source>
</evidence>
<feature type="domain" description="Beta-lactamase-related" evidence="1">
    <location>
        <begin position="29"/>
        <end position="292"/>
    </location>
</feature>
<sequence length="318" mass="33696">MTRFYDLASLAKPLVTAPLALAFLDLDADRRWALGFHDRDTPLTVRQLLSHSSGLPPWRPFTGELLAHQLRRGVAGHPLLRPATPGLATYSDLNYRLLAELLEAETGVAFMKLGAASGLSPAPWSTPPAEIPDGPDAVAWPLATEAPLPARSPWLPHDANARAGMLGHAGFGAAPAQLHATLLRWVAAGWPRRMAVETAPGEGGARWGLGLQVAHAGAGYFGQLLSKIPQGIGTCVLDDSTEAAPLPAPALEADPGPASGWWFHLGYTGPALFYRPSDQACLGLLLHRRGPDGGLLDVESLRARRWAALARFVGQSGG</sequence>
<dbReference type="EMBL" id="JADKCH010000015">
    <property type="protein sequence ID" value="MBK8573240.1"/>
    <property type="molecule type" value="Genomic_DNA"/>
</dbReference>
<gene>
    <name evidence="2" type="ORF">IPN91_11480</name>
</gene>
<protein>
    <submittedName>
        <fullName evidence="2">Beta-lactamase family protein</fullName>
    </submittedName>
</protein>
<evidence type="ECO:0000313" key="3">
    <source>
        <dbReference type="Proteomes" id="UP000709959"/>
    </source>
</evidence>
<dbReference type="Gene3D" id="3.40.710.10">
    <property type="entry name" value="DD-peptidase/beta-lactamase superfamily"/>
    <property type="match status" value="1"/>
</dbReference>
<organism evidence="2 3">
    <name type="scientific">Candidatus Geothrix odensensis</name>
    <dbReference type="NCBI Taxonomy" id="2954440"/>
    <lineage>
        <taxon>Bacteria</taxon>
        <taxon>Pseudomonadati</taxon>
        <taxon>Acidobacteriota</taxon>
        <taxon>Holophagae</taxon>
        <taxon>Holophagales</taxon>
        <taxon>Holophagaceae</taxon>
        <taxon>Geothrix</taxon>
    </lineage>
</organism>
<dbReference type="SUPFAM" id="SSF56601">
    <property type="entry name" value="beta-lactamase/transpeptidase-like"/>
    <property type="match status" value="1"/>
</dbReference>
<dbReference type="InterPro" id="IPR012338">
    <property type="entry name" value="Beta-lactam/transpept-like"/>
</dbReference>